<sequence length="267" mass="31449">MSVFTFCFDQPVDVTDLRTGKRGQFIRVSVDGIPYEQAFSPEAVREICDIIRDDGSSFPAIKVTVKGHLAAYELKLLHTQQWEASLNACDPDPIEQFLFEQDYLRHLKLQTTQFAKRLTDLDHLEKTKPEQLELERLHLSTLDAQVALINKRHIDQYLALARDLPRQRLEELRQNMVREQSRARQIQDKLEQSVFEYNVACLAQDELEQTNLEHNLDHKIRLCLRKDIVRAQTQTRMLQEELDNIELKRQQAFKLEEELLEQIRLNQ</sequence>
<dbReference type="AlphaFoldDB" id="A0A8A3P9E4"/>
<name>A0A8A3P9E4_9HELO</name>
<evidence type="ECO:0000256" key="1">
    <source>
        <dbReference type="SAM" id="Coils"/>
    </source>
</evidence>
<reference evidence="2" key="1">
    <citation type="submission" date="2020-10" db="EMBL/GenBank/DDBJ databases">
        <title>Genome Sequence of Monilinia vaccinii-corymbosi Sheds Light on Mummy Berry Disease Infection of Blueberry and Mating Type.</title>
        <authorList>
            <person name="Yow A.G."/>
            <person name="Zhang Y."/>
            <person name="Bansal K."/>
            <person name="Eacker S.M."/>
            <person name="Sullivan S."/>
            <person name="Liachko I."/>
            <person name="Cubeta M.A."/>
            <person name="Rollins J.A."/>
            <person name="Ashrafi H."/>
        </authorList>
    </citation>
    <scope>NUCLEOTIDE SEQUENCE</scope>
    <source>
        <strain evidence="2">RL-1</strain>
    </source>
</reference>
<protein>
    <submittedName>
        <fullName evidence="2">Uncharacterized protein</fullName>
    </submittedName>
</protein>
<evidence type="ECO:0000313" key="3">
    <source>
        <dbReference type="Proteomes" id="UP000672032"/>
    </source>
</evidence>
<feature type="coiled-coil region" evidence="1">
    <location>
        <begin position="228"/>
        <end position="262"/>
    </location>
</feature>
<proteinExistence type="predicted"/>
<keyword evidence="1" id="KW-0175">Coiled coil</keyword>
<dbReference type="EMBL" id="CP063405">
    <property type="protein sequence ID" value="QSZ29337.1"/>
    <property type="molecule type" value="Genomic_DNA"/>
</dbReference>
<keyword evidence="3" id="KW-1185">Reference proteome</keyword>
<accession>A0A8A3P9E4</accession>
<gene>
    <name evidence="2" type="ORF">DSL72_003851</name>
</gene>
<organism evidence="2 3">
    <name type="scientific">Monilinia vaccinii-corymbosi</name>
    <dbReference type="NCBI Taxonomy" id="61207"/>
    <lineage>
        <taxon>Eukaryota</taxon>
        <taxon>Fungi</taxon>
        <taxon>Dikarya</taxon>
        <taxon>Ascomycota</taxon>
        <taxon>Pezizomycotina</taxon>
        <taxon>Leotiomycetes</taxon>
        <taxon>Helotiales</taxon>
        <taxon>Sclerotiniaceae</taxon>
        <taxon>Monilinia</taxon>
    </lineage>
</organism>
<evidence type="ECO:0000313" key="2">
    <source>
        <dbReference type="EMBL" id="QSZ29337.1"/>
    </source>
</evidence>
<dbReference type="Proteomes" id="UP000672032">
    <property type="component" value="Chromosome 1"/>
</dbReference>